<dbReference type="Pfam" id="PF13585">
    <property type="entry name" value="CHU_C"/>
    <property type="match status" value="1"/>
</dbReference>
<dbReference type="EMBL" id="FTPP01000001">
    <property type="protein sequence ID" value="SIT76410.1"/>
    <property type="molecule type" value="Genomic_DNA"/>
</dbReference>
<dbReference type="NCBIfam" id="TIGR04131">
    <property type="entry name" value="Bac_Flav_CTERM"/>
    <property type="match status" value="1"/>
</dbReference>
<dbReference type="Gene3D" id="2.60.40.10">
    <property type="entry name" value="Immunoglobulins"/>
    <property type="match status" value="1"/>
</dbReference>
<accession>A0A1R3WEA0</accession>
<dbReference type="STRING" id="1317125.SAMN05444128_0334"/>
<dbReference type="SUPFAM" id="SSF49299">
    <property type="entry name" value="PKD domain"/>
    <property type="match status" value="1"/>
</dbReference>
<dbReference type="InterPro" id="IPR026341">
    <property type="entry name" value="T9SS_type_B"/>
</dbReference>
<dbReference type="SUPFAM" id="SSF49265">
    <property type="entry name" value="Fibronectin type III"/>
    <property type="match status" value="1"/>
</dbReference>
<protein>
    <submittedName>
        <fullName evidence="1">Gliding motility-associated C-terminal domain-containing protein</fullName>
    </submittedName>
</protein>
<gene>
    <name evidence="1" type="ORF">SAMN05444128_0334</name>
</gene>
<proteinExistence type="predicted"/>
<dbReference type="InterPro" id="IPR013783">
    <property type="entry name" value="Ig-like_fold"/>
</dbReference>
<dbReference type="InterPro" id="IPR036116">
    <property type="entry name" value="FN3_sf"/>
</dbReference>
<evidence type="ECO:0000313" key="1">
    <source>
        <dbReference type="EMBL" id="SIT76410.1"/>
    </source>
</evidence>
<dbReference type="InterPro" id="IPR035986">
    <property type="entry name" value="PKD_dom_sf"/>
</dbReference>
<evidence type="ECO:0000313" key="2">
    <source>
        <dbReference type="Proteomes" id="UP000187181"/>
    </source>
</evidence>
<dbReference type="AlphaFoldDB" id="A0A1R3WEA0"/>
<keyword evidence="2" id="KW-1185">Reference proteome</keyword>
<organism evidence="1 2">
    <name type="scientific">Pontibacter indicus</name>
    <dbReference type="NCBI Taxonomy" id="1317125"/>
    <lineage>
        <taxon>Bacteria</taxon>
        <taxon>Pseudomonadati</taxon>
        <taxon>Bacteroidota</taxon>
        <taxon>Cytophagia</taxon>
        <taxon>Cytophagales</taxon>
        <taxon>Hymenobacteraceae</taxon>
        <taxon>Pontibacter</taxon>
    </lineage>
</organism>
<dbReference type="Proteomes" id="UP000187181">
    <property type="component" value="Unassembled WGS sequence"/>
</dbReference>
<reference evidence="2" key="1">
    <citation type="submission" date="2017-01" db="EMBL/GenBank/DDBJ databases">
        <authorList>
            <person name="Varghese N."/>
            <person name="Submissions S."/>
        </authorList>
    </citation>
    <scope>NUCLEOTIDE SEQUENCE [LARGE SCALE GENOMIC DNA]</scope>
    <source>
        <strain evidence="2">LP100</strain>
    </source>
</reference>
<name>A0A1R3WEA0_9BACT</name>
<sequence>MLLYLKFRYRLFSYTLLSYIRSTPYTYCLRFLLFISLLLTAIPVLGQDGCFRAIQNGQEVKVICVGVPVFFEDCSSDQNTQYTTFYDPGPKAFDPKNFNESELVSRGADGRFQYTYTAPGKYIITQIINRGGGQSTTIEPMEFEVVATPAPAFSVQACASRSVQVTIPDTGYDLYDIDYGDNTTVRGVAAGEQPRYTYSGTASSYTIRVSGRYTCSSCESSSTSTVTLLPIPPAPVIAQLEVVREAADGELLFTFENLQPGYRYVLEQRTTATGNFVAIYTGTPLTQNRLANFRVGNVDTRQPIQFRIRPADNCGNEFPIFSAPVSSLVLGVQTGNELANLRWAAIAGGVQGYTVFRDGNRIGELGSTTTTYTDLNLSCGQNYCYQVHSILHNGQSRSISAAHCIQATSTATPPAGYLYSTYDENNQVQLTLTLPQGQTVRQVRYLRSIDGVPFADLPTDGQTTYTDALQPLNPVCYRASYTNPCDRSSTLSNTTCPIYLVAISQENSLAISLGWTGYVGFPDGVGGYTLELLDANNMVVSSLPVSGNTYLERNPSDEMQELRYRIRVTSGNGGATSYSNTVVIQQPLQVHIPNAFTPNGDGLNDVLEVKGRFISSFSVKVYNSAGQVVFSADDRNTYWDGTYQGKPQPAGAYAYEVNIVSQSGETKRRTGTVTLLR</sequence>